<dbReference type="InterPro" id="IPR029058">
    <property type="entry name" value="AB_hydrolase_fold"/>
</dbReference>
<sequence length="352" mass="40120">MEQTLQVDQLIYQHSQPITLESGVVLPSFHLQYTTYGKLNENKDNVVWVFHALTASSEAADWWPGLVGEGKIFDPENHFIICVNMPGSHYGSTCPLDTNPDKGEPYYHDFPLFTLRDMVQTYQELRAHLGIDKIWLGIGGSMGGMQLLEWAIMEPERFENIIPIGTNAKHSPWGIALNASQRMAIESDCSWKTKSHEAGHNGMKVARSIALLSYRDYTAYNKTQQGFSPDTIDKNVDEQIYRAETYQRYQGEKLARRFNAFSYYALSRSMDSHDVGRNRGSVEQALSLVQAKTLIIGIFTDILFPPDEQLFLAKHIRDAEVHIINSMYGHDGFLLEFEAIDKLITRFLTPKF</sequence>
<dbReference type="KEGG" id="agi:FSB73_05970"/>
<dbReference type="UniPathway" id="UPA00051">
    <property type="reaction ID" value="UER00074"/>
</dbReference>
<dbReference type="PANTHER" id="PTHR32268">
    <property type="entry name" value="HOMOSERINE O-ACETYLTRANSFERASE"/>
    <property type="match status" value="1"/>
</dbReference>
<keyword evidence="2 5" id="KW-0012">Acyltransferase</keyword>
<dbReference type="EC" id="2.3.1.31" evidence="2"/>
<evidence type="ECO:0000313" key="6">
    <source>
        <dbReference type="Proteomes" id="UP000321291"/>
    </source>
</evidence>
<dbReference type="PIRSF" id="PIRSF000443">
    <property type="entry name" value="Homoser_Ac_trans"/>
    <property type="match status" value="1"/>
</dbReference>
<accession>A0A5B8VJD8</accession>
<comment type="function">
    <text evidence="2">Transfers an acetyl group from acetyl-CoA to L-homoserine, forming acetyl-L-homoserine.</text>
</comment>
<comment type="pathway">
    <text evidence="2">Amino-acid biosynthesis; L-methionine biosynthesis via de novo pathway; O-acetyl-L-homoserine from L-homoserine: step 1/1.</text>
</comment>
<dbReference type="GO" id="GO:0005737">
    <property type="term" value="C:cytoplasm"/>
    <property type="evidence" value="ECO:0007669"/>
    <property type="project" value="UniProtKB-SubCell"/>
</dbReference>
<name>A0A5B8VJD8_9BACT</name>
<dbReference type="HAMAP" id="MF_00296">
    <property type="entry name" value="MetX_acyltransf"/>
    <property type="match status" value="1"/>
</dbReference>
<evidence type="ECO:0000256" key="2">
    <source>
        <dbReference type="HAMAP-Rule" id="MF_00296"/>
    </source>
</evidence>
<feature type="active site" evidence="2 3">
    <location>
        <position position="330"/>
    </location>
</feature>
<proteinExistence type="inferred from homology"/>
<evidence type="ECO:0000256" key="1">
    <source>
        <dbReference type="ARBA" id="ARBA00022679"/>
    </source>
</evidence>
<dbReference type="InterPro" id="IPR000073">
    <property type="entry name" value="AB_hydrolase_1"/>
</dbReference>
<dbReference type="Pfam" id="PF00561">
    <property type="entry name" value="Abhydrolase_1"/>
    <property type="match status" value="1"/>
</dbReference>
<feature type="active site" description="Nucleophile" evidence="2 3">
    <location>
        <position position="141"/>
    </location>
</feature>
<keyword evidence="6" id="KW-1185">Reference proteome</keyword>
<evidence type="ECO:0000313" key="5">
    <source>
        <dbReference type="EMBL" id="QEC71293.1"/>
    </source>
</evidence>
<dbReference type="PANTHER" id="PTHR32268:SF11">
    <property type="entry name" value="HOMOSERINE O-ACETYLTRANSFERASE"/>
    <property type="match status" value="1"/>
</dbReference>
<keyword evidence="1 2" id="KW-0808">Transferase</keyword>
<evidence type="ECO:0000256" key="3">
    <source>
        <dbReference type="PIRSR" id="PIRSR000443-1"/>
    </source>
</evidence>
<comment type="similarity">
    <text evidence="2">Belongs to the AB hydrolase superfamily. MetX family.</text>
</comment>
<comment type="subcellular location">
    <subcellularLocation>
        <location evidence="2">Cytoplasm</location>
    </subcellularLocation>
</comment>
<organism evidence="5 6">
    <name type="scientific">Arachidicoccus ginsenosidivorans</name>
    <dbReference type="NCBI Taxonomy" id="496057"/>
    <lineage>
        <taxon>Bacteria</taxon>
        <taxon>Pseudomonadati</taxon>
        <taxon>Bacteroidota</taxon>
        <taxon>Chitinophagia</taxon>
        <taxon>Chitinophagales</taxon>
        <taxon>Chitinophagaceae</taxon>
        <taxon>Arachidicoccus</taxon>
    </lineage>
</organism>
<feature type="binding site" evidence="2">
    <location>
        <position position="331"/>
    </location>
    <ligand>
        <name>substrate</name>
    </ligand>
</feature>
<dbReference type="SUPFAM" id="SSF53474">
    <property type="entry name" value="alpha/beta-Hydrolases"/>
    <property type="match status" value="1"/>
</dbReference>
<dbReference type="NCBIfam" id="TIGR01392">
    <property type="entry name" value="homoserO_Ac_trn"/>
    <property type="match status" value="1"/>
</dbReference>
<keyword evidence="2" id="KW-0486">Methionine biosynthesis</keyword>
<comment type="caution">
    <text evidence="2">Lacks conserved residue(s) required for the propagation of feature annotation.</text>
</comment>
<feature type="binding site" evidence="2">
    <location>
        <position position="207"/>
    </location>
    <ligand>
        <name>substrate</name>
    </ligand>
</feature>
<evidence type="ECO:0000259" key="4">
    <source>
        <dbReference type="Pfam" id="PF00561"/>
    </source>
</evidence>
<dbReference type="Gene3D" id="3.40.50.1820">
    <property type="entry name" value="alpha/beta hydrolase"/>
    <property type="match status" value="1"/>
</dbReference>
<dbReference type="GO" id="GO:0004414">
    <property type="term" value="F:homoserine O-acetyltransferase activity"/>
    <property type="evidence" value="ECO:0007669"/>
    <property type="project" value="UniProtKB-UniRule"/>
</dbReference>
<reference evidence="5 6" key="1">
    <citation type="journal article" date="2017" name="Int. J. Syst. Evol. Microbiol.">
        <title>Arachidicoccus ginsenosidivorans sp. nov., with ginsenoside-converting activity isolated from ginseng cultivating soil.</title>
        <authorList>
            <person name="Siddiqi M.Z."/>
            <person name="Aslam Z."/>
            <person name="Im W.T."/>
        </authorList>
    </citation>
    <scope>NUCLEOTIDE SEQUENCE [LARGE SCALE GENOMIC DNA]</scope>
    <source>
        <strain evidence="5 6">Gsoil 809</strain>
    </source>
</reference>
<dbReference type="EMBL" id="CP042434">
    <property type="protein sequence ID" value="QEC71293.1"/>
    <property type="molecule type" value="Genomic_DNA"/>
</dbReference>
<keyword evidence="2" id="KW-0963">Cytoplasm</keyword>
<feature type="domain" description="AB hydrolase-1" evidence="4">
    <location>
        <begin position="46"/>
        <end position="335"/>
    </location>
</feature>
<protein>
    <recommendedName>
        <fullName evidence="2">Homoserine O-acetyltransferase</fullName>
        <shortName evidence="2">HAT</shortName>
        <ecNumber evidence="2">2.3.1.31</ecNumber>
    </recommendedName>
    <alternativeName>
        <fullName evidence="2">Homoserine transacetylase</fullName>
        <shortName evidence="2">HTA</shortName>
    </alternativeName>
</protein>
<dbReference type="Proteomes" id="UP000321291">
    <property type="component" value="Chromosome"/>
</dbReference>
<comment type="catalytic activity">
    <reaction evidence="2">
        <text>L-homoserine + acetyl-CoA = O-acetyl-L-homoserine + CoA</text>
        <dbReference type="Rhea" id="RHEA:13701"/>
        <dbReference type="ChEBI" id="CHEBI:57287"/>
        <dbReference type="ChEBI" id="CHEBI:57288"/>
        <dbReference type="ChEBI" id="CHEBI:57476"/>
        <dbReference type="ChEBI" id="CHEBI:57716"/>
        <dbReference type="EC" id="2.3.1.31"/>
    </reaction>
</comment>
<gene>
    <name evidence="5" type="primary">metX</name>
    <name evidence="2" type="synonym">metXA</name>
    <name evidence="5" type="ORF">FSB73_05970</name>
</gene>
<comment type="subunit">
    <text evidence="2">Homodimer.</text>
</comment>
<dbReference type="GO" id="GO:0009086">
    <property type="term" value="P:methionine biosynthetic process"/>
    <property type="evidence" value="ECO:0007669"/>
    <property type="project" value="UniProtKB-UniRule"/>
</dbReference>
<dbReference type="GO" id="GO:0009092">
    <property type="term" value="P:homoserine metabolic process"/>
    <property type="evidence" value="ECO:0007669"/>
    <property type="project" value="TreeGrafter"/>
</dbReference>
<keyword evidence="2" id="KW-0028">Amino-acid biosynthesis</keyword>
<dbReference type="OrthoDB" id="9800754at2"/>
<dbReference type="AlphaFoldDB" id="A0A5B8VJD8"/>
<dbReference type="InterPro" id="IPR008220">
    <property type="entry name" value="HAT_MetX-like"/>
</dbReference>
<feature type="active site" evidence="2 3">
    <location>
        <position position="301"/>
    </location>
</feature>